<dbReference type="Pfam" id="PF21788">
    <property type="entry name" value="TNP-like_GBD"/>
    <property type="match status" value="1"/>
</dbReference>
<evidence type="ECO:0000256" key="1">
    <source>
        <dbReference type="SAM" id="MobiDB-lite"/>
    </source>
</evidence>
<protein>
    <recommendedName>
        <fullName evidence="6">THAP-type domain-containing protein</fullName>
    </recommendedName>
</protein>
<dbReference type="Pfam" id="PF21787">
    <property type="entry name" value="TNP-like_RNaseH_N"/>
    <property type="match status" value="1"/>
</dbReference>
<accession>A0A8J2WRT8</accession>
<feature type="region of interest" description="Disordered" evidence="1">
    <location>
        <begin position="207"/>
        <end position="451"/>
    </location>
</feature>
<keyword evidence="5" id="KW-1185">Reference proteome</keyword>
<evidence type="ECO:0000259" key="2">
    <source>
        <dbReference type="Pfam" id="PF21787"/>
    </source>
</evidence>
<dbReference type="Proteomes" id="UP000789390">
    <property type="component" value="Unassembled WGS sequence"/>
</dbReference>
<evidence type="ECO:0008006" key="6">
    <source>
        <dbReference type="Google" id="ProtNLM"/>
    </source>
</evidence>
<name>A0A8J2WRT8_9CRUS</name>
<feature type="domain" description="Transposable element P transposase-like RNase H" evidence="2">
    <location>
        <begin position="720"/>
        <end position="858"/>
    </location>
</feature>
<dbReference type="EMBL" id="CAKKLH010000336">
    <property type="protein sequence ID" value="CAH0113263.1"/>
    <property type="molecule type" value="Genomic_DNA"/>
</dbReference>
<evidence type="ECO:0000313" key="4">
    <source>
        <dbReference type="EMBL" id="CAH0113263.1"/>
    </source>
</evidence>
<sequence>MSLPTVKKKKRVAHCFICGSIEDDENHRFGTFEVNTKRLSEWEKLIPKPGLKIRSAICGRHFDADDIIKGRDIGGIFQPFKIWKLKDHAVSKHLLCKPVDPLAESLVCSQAKKGGPKIRNPFADCNNENCKALASKSFNIGGTSKRIPLSDCSTDGNRQPLISKASNNGTLINLASPREHFEMIDSINPMDPNVTVVNNLLGAAQGEGSVTLHDPGANDVPAPSERLASTESEATEAGFSTMDHEPSNQDEGNPAVLDHVTNDHPAPSERLASTESEATEAGFSTMDHEPSNQDEGNPAVLDHVTNDHLAPSERLASTESEATEAGFSTMDHEPSNQDEGNPAVLDHVTNDHLAPSERLASTESEATEAGFSTMDHEPSNQDEGNPAVRDHGTNDHPAPSERLASTESEATEAGFSTMDHEPTLNSGEFESVSGDPETLSENDPSDVPSSTTFNFDRLTRLVKLPTNWRWDDSNNSCYSAIKAGKEFVHKIVFITSVLLTFFVNGREVIFPFVKNCSIWKPVDLQRALYEFDTLQPCPGMLDSSLYTNSNLKSPHQTELRSFKCKKVCDKNERHCRNCRIDEKKLQYLKVVQSRTVASLKKRLKSNQRRVQRFIIYGKNAGLTVNNLRRSIHALTENQMSEKIKCLPQQQQSVIRTFFAQGKALQKDKYGKGMRYEAVFLLEALMLKMKSNAAFKHLRNNKILPLPSASTIRKLISSTNCHFGFNELALENIEIALKEFGKKDPARYGCLMWDEVHLVKSVKFNARQRVWDGIVNYGSDFPDLEANELADHALVLVFRPYNQSWIQPIASFATNGAAPASVIHRIVLKAITSLYTRGAIVKNVVCDGHQCNKGAMKKFQVSAKDPTKVKPYFLHPMDPEIKIWCFFDVPHLLKCVRNHLLTHKRCQYASEVVDYKHYEQLYETEKNNGLRRCFRLTEGHLKPNNWQKMTVSKATQLFSRHVAMALQHYREKKETATDFKYTKPTERMTLLLNNCFDILNGRFPAEGISRSSWEKKKLMLQKFLHIIDVTEQIANDPKRDKTKLPENMFMSDTTLVAWRLVLYSSIGLVEELFEKGFNVVLTGRFNQDPIENFFGIVRSIDDHPTAHSWLHIFRILSLYNPTKVAIRNANVDGKDAGEILVAYKQCLVHKFRECEKEAKEIKKNLKDSLQKELLARYTNDIPDGKSDITRDELVYDLCGYLIHTRHEVCGTCKDCNNLMETEETLMEDFLPAQYTYQRNYGSLKYATAAMFRTFREVENVIDSHFSSPNHIFVRDSYEEVLSKIRELSLIPIACSQHPGTLSYLIMEYVQIRFHFEAKRYQNLHLSKQNASIINHKKLSKTSM</sequence>
<feature type="domain" description="Transposable element P transposase-like GTP-binding insertion" evidence="3">
    <location>
        <begin position="890"/>
        <end position="1003"/>
    </location>
</feature>
<dbReference type="InterPro" id="IPR048366">
    <property type="entry name" value="TNP-like_GBD"/>
</dbReference>
<proteinExistence type="predicted"/>
<reference evidence="4" key="1">
    <citation type="submission" date="2021-11" db="EMBL/GenBank/DDBJ databases">
        <authorList>
            <person name="Schell T."/>
        </authorList>
    </citation>
    <scope>NUCLEOTIDE SEQUENCE</scope>
    <source>
        <strain evidence="4">M5</strain>
    </source>
</reference>
<organism evidence="4 5">
    <name type="scientific">Daphnia galeata</name>
    <dbReference type="NCBI Taxonomy" id="27404"/>
    <lineage>
        <taxon>Eukaryota</taxon>
        <taxon>Metazoa</taxon>
        <taxon>Ecdysozoa</taxon>
        <taxon>Arthropoda</taxon>
        <taxon>Crustacea</taxon>
        <taxon>Branchiopoda</taxon>
        <taxon>Diplostraca</taxon>
        <taxon>Cladocera</taxon>
        <taxon>Anomopoda</taxon>
        <taxon>Daphniidae</taxon>
        <taxon>Daphnia</taxon>
    </lineage>
</organism>
<evidence type="ECO:0000259" key="3">
    <source>
        <dbReference type="Pfam" id="PF21788"/>
    </source>
</evidence>
<dbReference type="OrthoDB" id="6485269at2759"/>
<dbReference type="InterPro" id="IPR048365">
    <property type="entry name" value="TNP-like_RNaseH_N"/>
</dbReference>
<comment type="caution">
    <text evidence="4">The sequence shown here is derived from an EMBL/GenBank/DDBJ whole genome shotgun (WGS) entry which is preliminary data.</text>
</comment>
<gene>
    <name evidence="4" type="ORF">DGAL_LOCUS17065</name>
</gene>
<evidence type="ECO:0000313" key="5">
    <source>
        <dbReference type="Proteomes" id="UP000789390"/>
    </source>
</evidence>